<feature type="region of interest" description="Disordered" evidence="1">
    <location>
        <begin position="287"/>
        <end position="353"/>
    </location>
</feature>
<feature type="compositionally biased region" description="Low complexity" evidence="1">
    <location>
        <begin position="176"/>
        <end position="188"/>
    </location>
</feature>
<gene>
    <name evidence="3" type="ORF">BGZ99_004670</name>
</gene>
<comment type="caution">
    <text evidence="3">The sequence shown here is derived from an EMBL/GenBank/DDBJ whole genome shotgun (WGS) entry which is preliminary data.</text>
</comment>
<dbReference type="OrthoDB" id="4080148at2759"/>
<feature type="compositionally biased region" description="Polar residues" evidence="1">
    <location>
        <begin position="287"/>
        <end position="300"/>
    </location>
</feature>
<evidence type="ECO:0000259" key="2">
    <source>
        <dbReference type="PROSITE" id="PS50181"/>
    </source>
</evidence>
<reference evidence="3" key="1">
    <citation type="journal article" date="2020" name="Fungal Divers.">
        <title>Resolving the Mortierellaceae phylogeny through synthesis of multi-gene phylogenetics and phylogenomics.</title>
        <authorList>
            <person name="Vandepol N."/>
            <person name="Liber J."/>
            <person name="Desiro A."/>
            <person name="Na H."/>
            <person name="Kennedy M."/>
            <person name="Barry K."/>
            <person name="Grigoriev I.V."/>
            <person name="Miller A.N."/>
            <person name="O'Donnell K."/>
            <person name="Stajich J.E."/>
            <person name="Bonito G."/>
        </authorList>
    </citation>
    <scope>NUCLEOTIDE SEQUENCE</scope>
    <source>
        <strain evidence="3">REB-010B</strain>
    </source>
</reference>
<dbReference type="SUPFAM" id="SSF81383">
    <property type="entry name" value="F-box domain"/>
    <property type="match status" value="1"/>
</dbReference>
<dbReference type="InterPro" id="IPR036047">
    <property type="entry name" value="F-box-like_dom_sf"/>
</dbReference>
<feature type="compositionally biased region" description="Low complexity" evidence="1">
    <location>
        <begin position="646"/>
        <end position="664"/>
    </location>
</feature>
<dbReference type="Pfam" id="PF12937">
    <property type="entry name" value="F-box-like"/>
    <property type="match status" value="1"/>
</dbReference>
<feature type="compositionally biased region" description="Low complexity" evidence="1">
    <location>
        <begin position="301"/>
        <end position="324"/>
    </location>
</feature>
<feature type="compositionally biased region" description="Low complexity" evidence="1">
    <location>
        <begin position="443"/>
        <end position="466"/>
    </location>
</feature>
<dbReference type="PROSITE" id="PS50181">
    <property type="entry name" value="FBOX"/>
    <property type="match status" value="1"/>
</dbReference>
<evidence type="ECO:0000313" key="3">
    <source>
        <dbReference type="EMBL" id="KAG0320148.1"/>
    </source>
</evidence>
<keyword evidence="4" id="KW-1185">Reference proteome</keyword>
<dbReference type="InterPro" id="IPR001810">
    <property type="entry name" value="F-box_dom"/>
</dbReference>
<dbReference type="InterPro" id="IPR032675">
    <property type="entry name" value="LRR_dom_sf"/>
</dbReference>
<name>A0A9P6RL26_9FUNG</name>
<proteinExistence type="predicted"/>
<evidence type="ECO:0000313" key="4">
    <source>
        <dbReference type="Proteomes" id="UP000738325"/>
    </source>
</evidence>
<dbReference type="Gene3D" id="3.80.10.10">
    <property type="entry name" value="Ribonuclease Inhibitor"/>
    <property type="match status" value="1"/>
</dbReference>
<feature type="compositionally biased region" description="Basic and acidic residues" evidence="1">
    <location>
        <begin position="414"/>
        <end position="433"/>
    </location>
</feature>
<dbReference type="Proteomes" id="UP000738325">
    <property type="component" value="Unassembled WGS sequence"/>
</dbReference>
<feature type="region of interest" description="Disordered" evidence="1">
    <location>
        <begin position="414"/>
        <end position="478"/>
    </location>
</feature>
<feature type="region of interest" description="Disordered" evidence="1">
    <location>
        <begin position="592"/>
        <end position="665"/>
    </location>
</feature>
<organism evidence="3 4">
    <name type="scientific">Dissophora globulifera</name>
    <dbReference type="NCBI Taxonomy" id="979702"/>
    <lineage>
        <taxon>Eukaryota</taxon>
        <taxon>Fungi</taxon>
        <taxon>Fungi incertae sedis</taxon>
        <taxon>Mucoromycota</taxon>
        <taxon>Mortierellomycotina</taxon>
        <taxon>Mortierellomycetes</taxon>
        <taxon>Mortierellales</taxon>
        <taxon>Mortierellaceae</taxon>
        <taxon>Dissophora</taxon>
    </lineage>
</organism>
<sequence length="749" mass="80477">MNAISDLIHTTTGVSLDDATALLTDQHEHDDLSFQQSATATVAGAETSRAAHYHASLASGHSTHSTPSAGTVPPEIIQLIVNFLDNRDLVKVLTLNWTWAYIVASKLWQRIHFTAKDTQIVFLITHSVASLTGPGQTAGTPVGTHGTLTSAPTLSAITPMASSTIHSAGVTGPHGSTSTSADTSSIDSVGATSLPNRPSKKSSETSHAPTPRRNSYPWPTLLPYHCMVHSLQVSLSSVNMVQDLLEVIPFCTELRTFSIQSTIPTEALLVRGVIAAACNDVMEPLCDTQSSSSASANQMHTSASSASLTSQASSTSSSRTHSSTPGHRQHSHRHSLSMDPYNRLPVGRAGIQRPDDETIMASTTSQSGKLLSLLANSCPKLESLWMSGFHPVSVLGAPTDLRPKMPRFDVKGFHEEKQQSLNEYRQKKEREQVDCTNSVPPLAAESDTNSSSASSVTTATTSTSTTIPPAPIKGNHTPQSNIQTLQFVNCTLPPQYLLTMIQHSLPNLQSLHLTQCWQGNPLQKGFLDTLGKVSPALREITLHATQSHRSAVSSDDVFKWLRSLEEISEEEEEGSTGLMADYPLGTFSSTSYTTTTAPSISSTTSTEGSSAMSISNLSSSSALATPSSSPLATPSSDTHHGGTSTLQQSAQQLQQQRQQHELSSIPTLTRSASALEAISIWFTHSVLDQAITDELANRQRHPKLRRVEFGSEDAFDAGEDFIRSLLAQRPELEVCVWVGYGDIGEDRED</sequence>
<protein>
    <recommendedName>
        <fullName evidence="2">F-box domain-containing protein</fullName>
    </recommendedName>
</protein>
<dbReference type="AlphaFoldDB" id="A0A9P6RL26"/>
<feature type="domain" description="F-box" evidence="2">
    <location>
        <begin position="66"/>
        <end position="111"/>
    </location>
</feature>
<feature type="compositionally biased region" description="Low complexity" evidence="1">
    <location>
        <begin position="592"/>
        <end position="636"/>
    </location>
</feature>
<dbReference type="EMBL" id="JAAAIP010000294">
    <property type="protein sequence ID" value="KAG0320148.1"/>
    <property type="molecule type" value="Genomic_DNA"/>
</dbReference>
<evidence type="ECO:0000256" key="1">
    <source>
        <dbReference type="SAM" id="MobiDB-lite"/>
    </source>
</evidence>
<feature type="region of interest" description="Disordered" evidence="1">
    <location>
        <begin position="165"/>
        <end position="214"/>
    </location>
</feature>
<accession>A0A9P6RL26</accession>